<organism evidence="2 3">
    <name type="scientific">Parahaliea aestuarii</name>
    <dbReference type="NCBI Taxonomy" id="1852021"/>
    <lineage>
        <taxon>Bacteria</taxon>
        <taxon>Pseudomonadati</taxon>
        <taxon>Pseudomonadota</taxon>
        <taxon>Gammaproteobacteria</taxon>
        <taxon>Cellvibrionales</taxon>
        <taxon>Halieaceae</taxon>
        <taxon>Parahaliea</taxon>
    </lineage>
</organism>
<comment type="caution">
    <text evidence="2">The sequence shown here is derived from an EMBL/GenBank/DDBJ whole genome shotgun (WGS) entry which is preliminary data.</text>
</comment>
<feature type="transmembrane region" description="Helical" evidence="1">
    <location>
        <begin position="50"/>
        <end position="70"/>
    </location>
</feature>
<keyword evidence="1" id="KW-0812">Transmembrane</keyword>
<gene>
    <name evidence="2" type="ORF">FVW59_05390</name>
</gene>
<dbReference type="Proteomes" id="UP000321933">
    <property type="component" value="Unassembled WGS sequence"/>
</dbReference>
<dbReference type="RefSeq" id="WP_148063212.1">
    <property type="nucleotide sequence ID" value="NZ_VRYZ01000002.1"/>
</dbReference>
<reference evidence="2 3" key="1">
    <citation type="submission" date="2019-08" db="EMBL/GenBank/DDBJ databases">
        <title>Parahaliea maris sp. nov., isolated from the surface seawater.</title>
        <authorList>
            <person name="Liu Y."/>
        </authorList>
    </citation>
    <scope>NUCLEOTIDE SEQUENCE [LARGE SCALE GENOMIC DNA]</scope>
    <source>
        <strain evidence="2 3">S2-26</strain>
    </source>
</reference>
<accession>A0A5C8ZXS2</accession>
<proteinExistence type="predicted"/>
<evidence type="ECO:0000313" key="2">
    <source>
        <dbReference type="EMBL" id="TXS93276.1"/>
    </source>
</evidence>
<evidence type="ECO:0000313" key="3">
    <source>
        <dbReference type="Proteomes" id="UP000321933"/>
    </source>
</evidence>
<dbReference type="AlphaFoldDB" id="A0A5C8ZXS2"/>
<name>A0A5C8ZXS2_9GAMM</name>
<keyword evidence="3" id="KW-1185">Reference proteome</keyword>
<sequence length="126" mass="14142">MPELRCPYCASRATASRRTLFLALMRERDLPPLFEWYGLKARRSCPPRSLFFLLGLCLAGMAVPALLLWVGDAIPALRILGAFAALLGLALLLDLLVTMADYRSWHHERVCAQCRQIYRTPAAPGR</sequence>
<dbReference type="EMBL" id="VRYZ01000002">
    <property type="protein sequence ID" value="TXS93276.1"/>
    <property type="molecule type" value="Genomic_DNA"/>
</dbReference>
<feature type="transmembrane region" description="Helical" evidence="1">
    <location>
        <begin position="76"/>
        <end position="97"/>
    </location>
</feature>
<keyword evidence="1" id="KW-1133">Transmembrane helix</keyword>
<dbReference type="OrthoDB" id="9894714at2"/>
<keyword evidence="1" id="KW-0472">Membrane</keyword>
<evidence type="ECO:0000256" key="1">
    <source>
        <dbReference type="SAM" id="Phobius"/>
    </source>
</evidence>
<protein>
    <submittedName>
        <fullName evidence="2">Uncharacterized protein</fullName>
    </submittedName>
</protein>